<protein>
    <submittedName>
        <fullName evidence="7">Uncharacterized protein</fullName>
    </submittedName>
</protein>
<keyword evidence="8" id="KW-1185">Reference proteome</keyword>
<dbReference type="InParanoid" id="A2G3V5"/>
<dbReference type="PANTHER" id="PTHR31395:SF23">
    <property type="entry name" value="GEO05642P1"/>
    <property type="match status" value="1"/>
</dbReference>
<dbReference type="InterPro" id="IPR026910">
    <property type="entry name" value="Shisa"/>
</dbReference>
<organism evidence="7 8">
    <name type="scientific">Trichomonas vaginalis (strain ATCC PRA-98 / G3)</name>
    <dbReference type="NCBI Taxonomy" id="412133"/>
    <lineage>
        <taxon>Eukaryota</taxon>
        <taxon>Metamonada</taxon>
        <taxon>Parabasalia</taxon>
        <taxon>Trichomonadida</taxon>
        <taxon>Trichomonadidae</taxon>
        <taxon>Trichomonas</taxon>
    </lineage>
</organism>
<dbReference type="VEuPathDB" id="TrichDB:TVAGG3_0849900"/>
<dbReference type="EMBL" id="DS114347">
    <property type="protein sequence ID" value="EAX88160.1"/>
    <property type="molecule type" value="Genomic_DNA"/>
</dbReference>
<dbReference type="VEuPathDB" id="TrichDB:TVAG_095830"/>
<keyword evidence="4 6" id="KW-0472">Membrane</keyword>
<feature type="transmembrane region" description="Helical" evidence="6">
    <location>
        <begin position="461"/>
        <end position="486"/>
    </location>
</feature>
<dbReference type="GO" id="GO:0016020">
    <property type="term" value="C:membrane"/>
    <property type="evidence" value="ECO:0007669"/>
    <property type="project" value="UniProtKB-SubCell"/>
</dbReference>
<evidence type="ECO:0000256" key="5">
    <source>
        <dbReference type="SAM" id="MobiDB-lite"/>
    </source>
</evidence>
<feature type="compositionally biased region" description="Low complexity" evidence="5">
    <location>
        <begin position="538"/>
        <end position="550"/>
    </location>
</feature>
<dbReference type="PANTHER" id="PTHR31395">
    <property type="entry name" value="SHISA"/>
    <property type="match status" value="1"/>
</dbReference>
<gene>
    <name evidence="7" type="ORF">TVAG_095830</name>
</gene>
<accession>A2G3V5</accession>
<dbReference type="AlphaFoldDB" id="A2G3V5"/>
<evidence type="ECO:0000256" key="4">
    <source>
        <dbReference type="ARBA" id="ARBA00023136"/>
    </source>
</evidence>
<feature type="region of interest" description="Disordered" evidence="5">
    <location>
        <begin position="507"/>
        <end position="613"/>
    </location>
</feature>
<dbReference type="Proteomes" id="UP000001542">
    <property type="component" value="Unassembled WGS sequence"/>
</dbReference>
<feature type="compositionally biased region" description="Polar residues" evidence="5">
    <location>
        <begin position="604"/>
        <end position="613"/>
    </location>
</feature>
<reference evidence="7" key="1">
    <citation type="submission" date="2006-10" db="EMBL/GenBank/DDBJ databases">
        <authorList>
            <person name="Amadeo P."/>
            <person name="Zhao Q."/>
            <person name="Wortman J."/>
            <person name="Fraser-Liggett C."/>
            <person name="Carlton J."/>
        </authorList>
    </citation>
    <scope>NUCLEOTIDE SEQUENCE</scope>
    <source>
        <strain evidence="7">G3</strain>
    </source>
</reference>
<name>A2G3V5_TRIV3</name>
<dbReference type="VEuPathDB" id="TrichDB:TVAG_151820"/>
<evidence type="ECO:0000256" key="1">
    <source>
        <dbReference type="ARBA" id="ARBA00004370"/>
    </source>
</evidence>
<evidence type="ECO:0000313" key="7">
    <source>
        <dbReference type="EMBL" id="EAX88160.1"/>
    </source>
</evidence>
<comment type="subcellular location">
    <subcellularLocation>
        <location evidence="1">Membrane</location>
    </subcellularLocation>
</comment>
<sequence>MLSLITTLAHSYTVSSTGYDYMSISSSNTDLKFDLKAKSSADYYIAFVEDLSSIYIDGKYLSNRVYKISYPSATYKISSTSTYRFHFGIFLLPKTYDSLEFWIVPASETYTISKSSSSSYDYYLVILDYTDFDVSVEKSDSNYVYYSYTGDIPGSPFVSGTLYNKKIVTLLYKYKGYSASTSYTVTANSYNSAYNYKYSDNSESHLNFNNGISISSLSSSSGSSSSGGSSTSGSFSYGSNSMTISSSTTYSIPEDTLIVFTKSKSIEGKAAVGSTTLDILGSLDRRAILFSSSGTLTLTSISSSQTCNFIAYNYSTLSSSCNYVTILSGTAKYKLQDPDDNKLYCVVSAFTSGRVDIKSDNLYHFSKDAYGSNEYSTTQSDKNEDNPIITVTFNSYFFIASTSNGKIEFDLRGSSSDDNYAIDGSSSKYDFYKISSSSYSKMNSYRAVGKSSVSGDGLPTWAIVIIVIVVIIIVISIICTICFICCCSSGCCSSSSSTTISNNHHEEYQVETVQEDRPTPVQTNTAPASYYSPPPPQLLQQQQQQQSQPNYIPPPPHNVPPQQANPYNSAAAQQPQPPSSVYGAPPQQPAYGAPPQQSVFGAPPQQSANPNFS</sequence>
<evidence type="ECO:0000313" key="8">
    <source>
        <dbReference type="Proteomes" id="UP000001542"/>
    </source>
</evidence>
<feature type="compositionally biased region" description="Basic and acidic residues" evidence="5">
    <location>
        <begin position="507"/>
        <end position="518"/>
    </location>
</feature>
<dbReference type="VEuPathDB" id="TrichDB:TVAGG3_0400940"/>
<evidence type="ECO:0000256" key="2">
    <source>
        <dbReference type="ARBA" id="ARBA00022692"/>
    </source>
</evidence>
<proteinExistence type="predicted"/>
<keyword evidence="3 6" id="KW-1133">Transmembrane helix</keyword>
<dbReference type="SMR" id="A2G3V5"/>
<reference evidence="7" key="2">
    <citation type="journal article" date="2007" name="Science">
        <title>Draft genome sequence of the sexually transmitted pathogen Trichomonas vaginalis.</title>
        <authorList>
            <person name="Carlton J.M."/>
            <person name="Hirt R.P."/>
            <person name="Silva J.C."/>
            <person name="Delcher A.L."/>
            <person name="Schatz M."/>
            <person name="Zhao Q."/>
            <person name="Wortman J.R."/>
            <person name="Bidwell S.L."/>
            <person name="Alsmark U.C.M."/>
            <person name="Besteiro S."/>
            <person name="Sicheritz-Ponten T."/>
            <person name="Noel C.J."/>
            <person name="Dacks J.B."/>
            <person name="Foster P.G."/>
            <person name="Simillion C."/>
            <person name="Van de Peer Y."/>
            <person name="Miranda-Saavedra D."/>
            <person name="Barton G.J."/>
            <person name="Westrop G.D."/>
            <person name="Mueller S."/>
            <person name="Dessi D."/>
            <person name="Fiori P.L."/>
            <person name="Ren Q."/>
            <person name="Paulsen I."/>
            <person name="Zhang H."/>
            <person name="Bastida-Corcuera F.D."/>
            <person name="Simoes-Barbosa A."/>
            <person name="Brown M.T."/>
            <person name="Hayes R.D."/>
            <person name="Mukherjee M."/>
            <person name="Okumura C.Y."/>
            <person name="Schneider R."/>
            <person name="Smith A.J."/>
            <person name="Vanacova S."/>
            <person name="Villalvazo M."/>
            <person name="Haas B.J."/>
            <person name="Pertea M."/>
            <person name="Feldblyum T.V."/>
            <person name="Utterback T.R."/>
            <person name="Shu C.L."/>
            <person name="Osoegawa K."/>
            <person name="de Jong P.J."/>
            <person name="Hrdy I."/>
            <person name="Horvathova L."/>
            <person name="Zubacova Z."/>
            <person name="Dolezal P."/>
            <person name="Malik S.B."/>
            <person name="Logsdon J.M. Jr."/>
            <person name="Henze K."/>
            <person name="Gupta A."/>
            <person name="Wang C.C."/>
            <person name="Dunne R.L."/>
            <person name="Upcroft J.A."/>
            <person name="Upcroft P."/>
            <person name="White O."/>
            <person name="Salzberg S.L."/>
            <person name="Tang P."/>
            <person name="Chiu C.-H."/>
            <person name="Lee Y.-S."/>
            <person name="Embley T.M."/>
            <person name="Coombs G.H."/>
            <person name="Mottram J.C."/>
            <person name="Tachezy J."/>
            <person name="Fraser-Liggett C.M."/>
            <person name="Johnson P.J."/>
        </authorList>
    </citation>
    <scope>NUCLEOTIDE SEQUENCE [LARGE SCALE GENOMIC DNA]</scope>
    <source>
        <strain evidence="7">G3</strain>
    </source>
</reference>
<feature type="compositionally biased region" description="Low complexity" evidence="5">
    <location>
        <begin position="560"/>
        <end position="597"/>
    </location>
</feature>
<evidence type="ECO:0000256" key="3">
    <source>
        <dbReference type="ARBA" id="ARBA00022989"/>
    </source>
</evidence>
<keyword evidence="2 6" id="KW-0812">Transmembrane</keyword>
<evidence type="ECO:0000256" key="6">
    <source>
        <dbReference type="SAM" id="Phobius"/>
    </source>
</evidence>